<dbReference type="EMBL" id="VFOZ01000001">
    <property type="protein sequence ID" value="TQL95455.1"/>
    <property type="molecule type" value="Genomic_DNA"/>
</dbReference>
<sequence length="67" mass="6426">MLAGTGPAIGREIGSEAGSAISCGIRRELGSEAGAVGVAGFASGAGASERRGYAAVAGTPRAHQKTP</sequence>
<dbReference type="Proteomes" id="UP000316096">
    <property type="component" value="Unassembled WGS sequence"/>
</dbReference>
<evidence type="ECO:0000313" key="2">
    <source>
        <dbReference type="Proteomes" id="UP000316096"/>
    </source>
</evidence>
<dbReference type="RefSeq" id="WP_141953660.1">
    <property type="nucleotide sequence ID" value="NZ_VFOZ01000001.1"/>
</dbReference>
<evidence type="ECO:0000313" key="1">
    <source>
        <dbReference type="EMBL" id="TQL95455.1"/>
    </source>
</evidence>
<accession>A0A543CED8</accession>
<keyword evidence="2" id="KW-1185">Reference proteome</keyword>
<proteinExistence type="predicted"/>
<dbReference type="AlphaFoldDB" id="A0A543CED8"/>
<protein>
    <submittedName>
        <fullName evidence="1">Uncharacterized protein</fullName>
    </submittedName>
</protein>
<organism evidence="1 2">
    <name type="scientific">Actinoallomurus bryophytorum</name>
    <dbReference type="NCBI Taxonomy" id="1490222"/>
    <lineage>
        <taxon>Bacteria</taxon>
        <taxon>Bacillati</taxon>
        <taxon>Actinomycetota</taxon>
        <taxon>Actinomycetes</taxon>
        <taxon>Streptosporangiales</taxon>
        <taxon>Thermomonosporaceae</taxon>
        <taxon>Actinoallomurus</taxon>
    </lineage>
</organism>
<name>A0A543CED8_9ACTN</name>
<comment type="caution">
    <text evidence="1">The sequence shown here is derived from an EMBL/GenBank/DDBJ whole genome shotgun (WGS) entry which is preliminary data.</text>
</comment>
<reference evidence="1 2" key="1">
    <citation type="submission" date="2019-06" db="EMBL/GenBank/DDBJ databases">
        <title>Sequencing the genomes of 1000 actinobacteria strains.</title>
        <authorList>
            <person name="Klenk H.-P."/>
        </authorList>
    </citation>
    <scope>NUCLEOTIDE SEQUENCE [LARGE SCALE GENOMIC DNA]</scope>
    <source>
        <strain evidence="1 2">DSM 102200</strain>
    </source>
</reference>
<gene>
    <name evidence="1" type="ORF">FB559_0958</name>
</gene>